<gene>
    <name evidence="1" type="ORF">KUCAC02_023645</name>
</gene>
<keyword evidence="2" id="KW-1185">Reference proteome</keyword>
<evidence type="ECO:0000313" key="1">
    <source>
        <dbReference type="EMBL" id="KAI4812243.1"/>
    </source>
</evidence>
<dbReference type="EMBL" id="CM043806">
    <property type="protein sequence ID" value="KAI4812243.1"/>
    <property type="molecule type" value="Genomic_DNA"/>
</dbReference>
<organism evidence="1 2">
    <name type="scientific">Chaenocephalus aceratus</name>
    <name type="common">Blackfin icefish</name>
    <name type="synonym">Chaenichthys aceratus</name>
    <dbReference type="NCBI Taxonomy" id="36190"/>
    <lineage>
        <taxon>Eukaryota</taxon>
        <taxon>Metazoa</taxon>
        <taxon>Chordata</taxon>
        <taxon>Craniata</taxon>
        <taxon>Vertebrata</taxon>
        <taxon>Euteleostomi</taxon>
        <taxon>Actinopterygii</taxon>
        <taxon>Neopterygii</taxon>
        <taxon>Teleostei</taxon>
        <taxon>Neoteleostei</taxon>
        <taxon>Acanthomorphata</taxon>
        <taxon>Eupercaria</taxon>
        <taxon>Perciformes</taxon>
        <taxon>Notothenioidei</taxon>
        <taxon>Channichthyidae</taxon>
        <taxon>Chaenocephalus</taxon>
    </lineage>
</organism>
<comment type="caution">
    <text evidence="1">The sequence shown here is derived from an EMBL/GenBank/DDBJ whole genome shotgun (WGS) entry which is preliminary data.</text>
</comment>
<proteinExistence type="predicted"/>
<name>A0ACB9WFR8_CHAAC</name>
<feature type="non-terminal residue" evidence="1">
    <location>
        <position position="1"/>
    </location>
</feature>
<evidence type="ECO:0000313" key="2">
    <source>
        <dbReference type="Proteomes" id="UP001057452"/>
    </source>
</evidence>
<reference evidence="1" key="1">
    <citation type="submission" date="2022-05" db="EMBL/GenBank/DDBJ databases">
        <title>Chromosome-level genome of Chaenocephalus aceratus.</title>
        <authorList>
            <person name="Park H."/>
        </authorList>
    </citation>
    <scope>NUCLEOTIDE SEQUENCE</scope>
    <source>
        <strain evidence="1">KU_202001</strain>
    </source>
</reference>
<accession>A0ACB9WFR8</accession>
<sequence length="239" mass="26553">AEDLVPKKGLLRHITLVDLPGNRDRNKSRDPMWKKVVGSCSTVWIVAETNRAASEKESWVVLEDSCSLMGNGGECQQIHLICTKSAADVRALILKQNEQAKIDVKAEFSKLKDVKGKKVLHFPSVQSVLHDNASASGAFDKAAEKYSQVINRLGQEFENRFSDFGQLEPCVSFISNPFMQVDLTCIAEQLSATFNMDAGQVEIEILTCKMTSTSKPIRMQQTVGALWTQKSTKVYAQQL</sequence>
<protein>
    <submittedName>
        <fullName evidence="1">Uncharacterized protein</fullName>
    </submittedName>
</protein>
<dbReference type="Proteomes" id="UP001057452">
    <property type="component" value="Chromosome 22"/>
</dbReference>